<sequence>MQEDSGRNDIVDQCIDHMYVNLNVNDKQGSTVKSRRAAAPPLPYGVAHDVTLIARTGAFLPPRALDAGPGPAYNSHPVSVIGVDLGPPLANYFNDRTKISSSVKSLGRSPKKSFLMQGQVGICFLTFFGIMVYRSEVTHSSIERCGAPAPPPAGSRISTNLLCTLTHMP</sequence>
<proteinExistence type="predicted"/>
<reference evidence="1 2" key="1">
    <citation type="journal article" date="2019" name="Commun. Biol.">
        <title>The bagworm genome reveals a unique fibroin gene that provides high tensile strength.</title>
        <authorList>
            <person name="Kono N."/>
            <person name="Nakamura H."/>
            <person name="Ohtoshi R."/>
            <person name="Tomita M."/>
            <person name="Numata K."/>
            <person name="Arakawa K."/>
        </authorList>
    </citation>
    <scope>NUCLEOTIDE SEQUENCE [LARGE SCALE GENOMIC DNA]</scope>
</reference>
<protein>
    <submittedName>
        <fullName evidence="1">Uncharacterized protein</fullName>
    </submittedName>
</protein>
<comment type="caution">
    <text evidence="1">The sequence shown here is derived from an EMBL/GenBank/DDBJ whole genome shotgun (WGS) entry which is preliminary data.</text>
</comment>
<name>A0A4C1U7A9_EUMVA</name>
<gene>
    <name evidence="1" type="ORF">EVAR_22541_1</name>
</gene>
<dbReference type="EMBL" id="BGZK01000138">
    <property type="protein sequence ID" value="GBP22255.1"/>
    <property type="molecule type" value="Genomic_DNA"/>
</dbReference>
<keyword evidence="2" id="KW-1185">Reference proteome</keyword>
<dbReference type="AlphaFoldDB" id="A0A4C1U7A9"/>
<organism evidence="1 2">
    <name type="scientific">Eumeta variegata</name>
    <name type="common">Bagworm moth</name>
    <name type="synonym">Eumeta japonica</name>
    <dbReference type="NCBI Taxonomy" id="151549"/>
    <lineage>
        <taxon>Eukaryota</taxon>
        <taxon>Metazoa</taxon>
        <taxon>Ecdysozoa</taxon>
        <taxon>Arthropoda</taxon>
        <taxon>Hexapoda</taxon>
        <taxon>Insecta</taxon>
        <taxon>Pterygota</taxon>
        <taxon>Neoptera</taxon>
        <taxon>Endopterygota</taxon>
        <taxon>Lepidoptera</taxon>
        <taxon>Glossata</taxon>
        <taxon>Ditrysia</taxon>
        <taxon>Tineoidea</taxon>
        <taxon>Psychidae</taxon>
        <taxon>Oiketicinae</taxon>
        <taxon>Eumeta</taxon>
    </lineage>
</organism>
<evidence type="ECO:0000313" key="1">
    <source>
        <dbReference type="EMBL" id="GBP22255.1"/>
    </source>
</evidence>
<evidence type="ECO:0000313" key="2">
    <source>
        <dbReference type="Proteomes" id="UP000299102"/>
    </source>
</evidence>
<accession>A0A4C1U7A9</accession>
<dbReference type="Proteomes" id="UP000299102">
    <property type="component" value="Unassembled WGS sequence"/>
</dbReference>